<organism evidence="2 3">
    <name type="scientific">Rhodohalobacter mucosus</name>
    <dbReference type="NCBI Taxonomy" id="2079485"/>
    <lineage>
        <taxon>Bacteria</taxon>
        <taxon>Pseudomonadati</taxon>
        <taxon>Balneolota</taxon>
        <taxon>Balneolia</taxon>
        <taxon>Balneolales</taxon>
        <taxon>Balneolaceae</taxon>
        <taxon>Rhodohalobacter</taxon>
    </lineage>
</organism>
<evidence type="ECO:0000259" key="1">
    <source>
        <dbReference type="PROSITE" id="PS51154"/>
    </source>
</evidence>
<dbReference type="PANTHER" id="PTHR11106">
    <property type="entry name" value="GANGLIOSIDE INDUCED DIFFERENTIATION ASSOCIATED PROTEIN 2-RELATED"/>
    <property type="match status" value="1"/>
</dbReference>
<evidence type="ECO:0000313" key="3">
    <source>
        <dbReference type="Proteomes" id="UP000245533"/>
    </source>
</evidence>
<dbReference type="SUPFAM" id="SSF52949">
    <property type="entry name" value="Macro domain-like"/>
    <property type="match status" value="1"/>
</dbReference>
<feature type="domain" description="Macro" evidence="1">
    <location>
        <begin position="1"/>
        <end position="176"/>
    </location>
</feature>
<dbReference type="EMBL" id="QGGB01000001">
    <property type="protein sequence ID" value="PWN08141.1"/>
    <property type="molecule type" value="Genomic_DNA"/>
</dbReference>
<dbReference type="PANTHER" id="PTHR11106:SF27">
    <property type="entry name" value="MACRO DOMAIN-CONTAINING PROTEIN"/>
    <property type="match status" value="1"/>
</dbReference>
<dbReference type="OrthoDB" id="6194521at2"/>
<name>A0A316TWA9_9BACT</name>
<dbReference type="Proteomes" id="UP000245533">
    <property type="component" value="Unassembled WGS sequence"/>
</dbReference>
<dbReference type="InterPro" id="IPR043472">
    <property type="entry name" value="Macro_dom-like"/>
</dbReference>
<dbReference type="Gene3D" id="3.40.220.10">
    <property type="entry name" value="Leucine Aminopeptidase, subunit E, domain 1"/>
    <property type="match status" value="1"/>
</dbReference>
<gene>
    <name evidence="2" type="ORF">DDZ15_00460</name>
</gene>
<dbReference type="InterPro" id="IPR002589">
    <property type="entry name" value="Macro_dom"/>
</dbReference>
<dbReference type="PROSITE" id="PS51154">
    <property type="entry name" value="MACRO"/>
    <property type="match status" value="1"/>
</dbReference>
<proteinExistence type="predicted"/>
<dbReference type="SMART" id="SM00506">
    <property type="entry name" value="A1pp"/>
    <property type="match status" value="1"/>
</dbReference>
<comment type="caution">
    <text evidence="2">The sequence shown here is derived from an EMBL/GenBank/DDBJ whole genome shotgun (WGS) entry which is preliminary data.</text>
</comment>
<reference evidence="2 3" key="1">
    <citation type="submission" date="2018-05" db="EMBL/GenBank/DDBJ databases">
        <title>Rhodohalobacter halophilus gen. nov., sp. nov., a moderately halophilic member of the family Balneolaceae.</title>
        <authorList>
            <person name="Liu Z.-W."/>
        </authorList>
    </citation>
    <scope>NUCLEOTIDE SEQUENCE [LARGE SCALE GENOMIC DNA]</scope>
    <source>
        <strain evidence="2 3">8A47</strain>
    </source>
</reference>
<sequence>MRSVRFDRLTVEITNGDIVEQNDCDAIVNAANAQLRTGGGVAGAIHSAGDPELEELTKPLAPIEPGEAVITEAPNMPFKYVIHCLGPVYGKDTPSDELLTNCYSNALKLADEHQVESIAFPSISTGAFGYPMKEAATVAFETIKKSAPNLRSVSYVRFVLWSPADYNLHWDVLKEM</sequence>
<accession>A0A316TWA9</accession>
<keyword evidence="3" id="KW-1185">Reference proteome</keyword>
<dbReference type="RefSeq" id="WP_109643757.1">
    <property type="nucleotide sequence ID" value="NZ_QGGB01000001.1"/>
</dbReference>
<dbReference type="Pfam" id="PF01661">
    <property type="entry name" value="Macro"/>
    <property type="match status" value="1"/>
</dbReference>
<evidence type="ECO:0000313" key="2">
    <source>
        <dbReference type="EMBL" id="PWN08141.1"/>
    </source>
</evidence>
<protein>
    <submittedName>
        <fullName evidence="2">RNase III inhibitor</fullName>
    </submittedName>
</protein>
<dbReference type="AlphaFoldDB" id="A0A316TWA9"/>